<name>A0ABP7RIB7_9BACT</name>
<comment type="caution">
    <text evidence="1">The sequence shown here is derived from an EMBL/GenBank/DDBJ whole genome shotgun (WGS) entry which is preliminary data.</text>
</comment>
<evidence type="ECO:0008006" key="3">
    <source>
        <dbReference type="Google" id="ProtNLM"/>
    </source>
</evidence>
<sequence length="356" mass="39285">MGLTLVTAARQPTPKLPPLVLRATPLPPAATRFYAAAVLDARTSRGAVAHLLTSPTKPGQPGVVQPVGLAGGTRAALQGFVQQSVPPNPARRGVTIRLTECQVTEKAVPGSPGQVEGRVVVAMAFEWQRDGQTVPLTEYRNVARYGRPVGQRAVVAPTLQTALGLGLRYLNDWLIQAEGHNLKLVEGVRVTFQDFTQNTDPDTLFYAPGRPLTRADFRGPPRPGHYAAAVFPSFAFSLQPRIAQGRLQLDVQTKVFVVRNSSWMSAAADAAVLNHEQRHFDLAKLVAERFKQKIQADRLRVDDYNAVIQLAYFTSFQEMNRLQEQYDHEISTGPVGAQQRWDERIATELRAREQQP</sequence>
<organism evidence="1 2">
    <name type="scientific">Hymenobacter fastidiosus</name>
    <dbReference type="NCBI Taxonomy" id="486264"/>
    <lineage>
        <taxon>Bacteria</taxon>
        <taxon>Pseudomonadati</taxon>
        <taxon>Bacteroidota</taxon>
        <taxon>Cytophagia</taxon>
        <taxon>Cytophagales</taxon>
        <taxon>Hymenobacteraceae</taxon>
        <taxon>Hymenobacter</taxon>
    </lineage>
</organism>
<dbReference type="Proteomes" id="UP001500567">
    <property type="component" value="Unassembled WGS sequence"/>
</dbReference>
<accession>A0ABP7RIB7</accession>
<proteinExistence type="predicted"/>
<keyword evidence="2" id="KW-1185">Reference proteome</keyword>
<reference evidence="2" key="1">
    <citation type="journal article" date="2019" name="Int. J. Syst. Evol. Microbiol.">
        <title>The Global Catalogue of Microorganisms (GCM) 10K type strain sequencing project: providing services to taxonomists for standard genome sequencing and annotation.</title>
        <authorList>
            <consortium name="The Broad Institute Genomics Platform"/>
            <consortium name="The Broad Institute Genome Sequencing Center for Infectious Disease"/>
            <person name="Wu L."/>
            <person name="Ma J."/>
        </authorList>
    </citation>
    <scope>NUCLEOTIDE SEQUENCE [LARGE SCALE GENOMIC DNA]</scope>
    <source>
        <strain evidence="2">JCM 17224</strain>
    </source>
</reference>
<gene>
    <name evidence="1" type="ORF">GCM10022408_05890</name>
</gene>
<evidence type="ECO:0000313" key="2">
    <source>
        <dbReference type="Proteomes" id="UP001500567"/>
    </source>
</evidence>
<evidence type="ECO:0000313" key="1">
    <source>
        <dbReference type="EMBL" id="GAA3997985.1"/>
    </source>
</evidence>
<protein>
    <recommendedName>
        <fullName evidence="3">DUF922 domain-containing protein</fullName>
    </recommendedName>
</protein>
<dbReference type="EMBL" id="BAABDJ010000003">
    <property type="protein sequence ID" value="GAA3997985.1"/>
    <property type="molecule type" value="Genomic_DNA"/>
</dbReference>